<evidence type="ECO:0000313" key="10">
    <source>
        <dbReference type="Proteomes" id="UP000294063"/>
    </source>
</evidence>
<dbReference type="InterPro" id="IPR004408">
    <property type="entry name" value="Biotin_CoA_COase_ligase"/>
</dbReference>
<dbReference type="EMBL" id="SEZN01000064">
    <property type="protein sequence ID" value="RYU59577.1"/>
    <property type="molecule type" value="Genomic_DNA"/>
</dbReference>
<evidence type="ECO:0000259" key="7">
    <source>
        <dbReference type="PROSITE" id="PS51733"/>
    </source>
</evidence>
<name>A0A4Q5KM05_9GAMM</name>
<dbReference type="InterPro" id="IPR036390">
    <property type="entry name" value="WH_DNA-bd_sf"/>
</dbReference>
<keyword evidence="1 6" id="KW-0436">Ligase</keyword>
<comment type="function">
    <text evidence="6">Acts both as a biotin--[acetyl-CoA-carboxylase] ligase and a biotin-operon repressor. In the presence of ATP, BirA activates biotin to form the BirA-biotinyl-5'-adenylate (BirA-bio-5'-AMP or holoBirA) complex. HoloBirA can either transfer the biotinyl moiety to the biotin carboxyl carrier protein (BCCP) subunit of acetyl-CoA carboxylase, or bind to the biotin operator site and inhibit transcription of the operon.</text>
</comment>
<dbReference type="InterPro" id="IPR003142">
    <property type="entry name" value="BPL_C"/>
</dbReference>
<dbReference type="InterPro" id="IPR030855">
    <property type="entry name" value="Bifunct_BirA"/>
</dbReference>
<evidence type="ECO:0000313" key="8">
    <source>
        <dbReference type="EMBL" id="RYU47429.1"/>
    </source>
</evidence>
<dbReference type="Proteomes" id="UP000294063">
    <property type="component" value="Unassembled WGS sequence"/>
</dbReference>
<feature type="binding site" evidence="6">
    <location>
        <begin position="88"/>
        <end position="90"/>
    </location>
    <ligand>
        <name>biotin</name>
        <dbReference type="ChEBI" id="CHEBI:57586"/>
    </ligand>
</feature>
<dbReference type="CDD" id="cd16442">
    <property type="entry name" value="BPL"/>
    <property type="match status" value="1"/>
</dbReference>
<reference evidence="10 11" key="1">
    <citation type="submission" date="2019-02" db="EMBL/GenBank/DDBJ databases">
        <title>Genome sequences of Aliivibrio finisterrensis strains from farmed Atlantic salmon.</title>
        <authorList>
            <person name="Bowman J.P."/>
        </authorList>
    </citation>
    <scope>NUCLEOTIDE SEQUENCE [LARGE SCALE GENOMIC DNA]</scope>
    <source>
        <strain evidence="9 11">A21</strain>
        <strain evidence="8 10">A46</strain>
    </source>
</reference>
<dbReference type="Proteomes" id="UP000294166">
    <property type="component" value="Unassembled WGS sequence"/>
</dbReference>
<keyword evidence="4 6" id="KW-0092">Biotin</keyword>
<dbReference type="RefSeq" id="WP_130049409.1">
    <property type="nucleotide sequence ID" value="NZ_SEZK01000066.1"/>
</dbReference>
<dbReference type="PROSITE" id="PS51733">
    <property type="entry name" value="BPL_LPL_CATALYTIC"/>
    <property type="match status" value="1"/>
</dbReference>
<dbReference type="PANTHER" id="PTHR12835:SF5">
    <property type="entry name" value="BIOTIN--PROTEIN LIGASE"/>
    <property type="match status" value="1"/>
</dbReference>
<evidence type="ECO:0000256" key="3">
    <source>
        <dbReference type="ARBA" id="ARBA00022840"/>
    </source>
</evidence>
<keyword evidence="6" id="KW-0238">DNA-binding</keyword>
<dbReference type="GO" id="GO:0005737">
    <property type="term" value="C:cytoplasm"/>
    <property type="evidence" value="ECO:0007669"/>
    <property type="project" value="TreeGrafter"/>
</dbReference>
<dbReference type="SUPFAM" id="SSF46785">
    <property type="entry name" value="Winged helix' DNA-binding domain"/>
    <property type="match status" value="1"/>
</dbReference>
<keyword evidence="3 6" id="KW-0067">ATP-binding</keyword>
<dbReference type="CDD" id="cd00090">
    <property type="entry name" value="HTH_ARSR"/>
    <property type="match status" value="1"/>
</dbReference>
<evidence type="ECO:0000256" key="2">
    <source>
        <dbReference type="ARBA" id="ARBA00022741"/>
    </source>
</evidence>
<proteinExistence type="inferred from homology"/>
<evidence type="ECO:0000313" key="11">
    <source>
        <dbReference type="Proteomes" id="UP000294166"/>
    </source>
</evidence>
<evidence type="ECO:0000256" key="5">
    <source>
        <dbReference type="ARBA" id="ARBA00047846"/>
    </source>
</evidence>
<gene>
    <name evidence="6 8" type="primary">birA</name>
    <name evidence="9" type="ORF">ERW53_19925</name>
    <name evidence="8" type="ORF">ERW57_18600</name>
</gene>
<dbReference type="Gene3D" id="2.30.30.100">
    <property type="match status" value="1"/>
</dbReference>
<dbReference type="SUPFAM" id="SSF50037">
    <property type="entry name" value="C-terminal domain of transcriptional repressors"/>
    <property type="match status" value="1"/>
</dbReference>
<accession>A0A4Q5KM05</accession>
<dbReference type="InterPro" id="IPR008988">
    <property type="entry name" value="Transcriptional_repressor_C"/>
</dbReference>
<dbReference type="InterPro" id="IPR004143">
    <property type="entry name" value="BPL_LPL_catalytic"/>
</dbReference>
<dbReference type="Gene3D" id="1.10.10.10">
    <property type="entry name" value="Winged helix-like DNA-binding domain superfamily/Winged helix DNA-binding domain"/>
    <property type="match status" value="1"/>
</dbReference>
<comment type="catalytic activity">
    <reaction evidence="5 6">
        <text>biotin + L-lysyl-[protein] + ATP = N(6)-biotinyl-L-lysyl-[protein] + AMP + diphosphate + H(+)</text>
        <dbReference type="Rhea" id="RHEA:11756"/>
        <dbReference type="Rhea" id="RHEA-COMP:9752"/>
        <dbReference type="Rhea" id="RHEA-COMP:10505"/>
        <dbReference type="ChEBI" id="CHEBI:15378"/>
        <dbReference type="ChEBI" id="CHEBI:29969"/>
        <dbReference type="ChEBI" id="CHEBI:30616"/>
        <dbReference type="ChEBI" id="CHEBI:33019"/>
        <dbReference type="ChEBI" id="CHEBI:57586"/>
        <dbReference type="ChEBI" id="CHEBI:83144"/>
        <dbReference type="ChEBI" id="CHEBI:456215"/>
        <dbReference type="EC" id="6.3.4.15"/>
    </reaction>
</comment>
<dbReference type="InterPro" id="IPR045864">
    <property type="entry name" value="aa-tRNA-synth_II/BPL/LPL"/>
</dbReference>
<dbReference type="AlphaFoldDB" id="A0A4Q5KM05"/>
<evidence type="ECO:0000256" key="1">
    <source>
        <dbReference type="ARBA" id="ARBA00022598"/>
    </source>
</evidence>
<protein>
    <recommendedName>
        <fullName evidence="6">Bifunctional ligase/repressor BirA</fullName>
    </recommendedName>
    <alternativeName>
        <fullName evidence="6">Biotin operon repressor</fullName>
    </alternativeName>
    <alternativeName>
        <fullName evidence="6">Biotin--[acetyl-CoA-carboxylase] ligase</fullName>
        <ecNumber evidence="6">6.3.4.15</ecNumber>
    </alternativeName>
    <alternativeName>
        <fullName evidence="6">Biotin--protein ligase</fullName>
    </alternativeName>
    <alternativeName>
        <fullName evidence="6">Biotin-[acetyl-CoA carboxylase] synthetase</fullName>
    </alternativeName>
</protein>
<feature type="domain" description="BPL/LPL catalytic" evidence="7">
    <location>
        <begin position="65"/>
        <end position="254"/>
    </location>
</feature>
<dbReference type="InterPro" id="IPR013196">
    <property type="entry name" value="HTH_11"/>
</dbReference>
<dbReference type="PANTHER" id="PTHR12835">
    <property type="entry name" value="BIOTIN PROTEIN LIGASE"/>
    <property type="match status" value="1"/>
</dbReference>
<feature type="binding site" evidence="6">
    <location>
        <begin position="115"/>
        <end position="117"/>
    </location>
    <ligand>
        <name>biotin</name>
        <dbReference type="ChEBI" id="CHEBI:57586"/>
    </ligand>
</feature>
<dbReference type="Pfam" id="PF02237">
    <property type="entry name" value="BPL_C"/>
    <property type="match status" value="1"/>
</dbReference>
<dbReference type="InterPro" id="IPR036388">
    <property type="entry name" value="WH-like_DNA-bd_sf"/>
</dbReference>
<feature type="DNA-binding region" description="H-T-H motif" evidence="6">
    <location>
        <begin position="22"/>
        <end position="41"/>
    </location>
</feature>
<dbReference type="GO" id="GO:0003677">
    <property type="term" value="F:DNA binding"/>
    <property type="evidence" value="ECO:0007669"/>
    <property type="project" value="UniProtKB-UniRule"/>
</dbReference>
<dbReference type="GO" id="GO:0005524">
    <property type="term" value="F:ATP binding"/>
    <property type="evidence" value="ECO:0007669"/>
    <property type="project" value="UniProtKB-UniRule"/>
</dbReference>
<dbReference type="NCBIfam" id="NF008847">
    <property type="entry name" value="PRK11886.1-2"/>
    <property type="match status" value="1"/>
</dbReference>
<comment type="similarity">
    <text evidence="6">Belongs to the biotin--protein ligase family.</text>
</comment>
<keyword evidence="2 6" id="KW-0547">Nucleotide-binding</keyword>
<evidence type="ECO:0000256" key="6">
    <source>
        <dbReference type="HAMAP-Rule" id="MF_00978"/>
    </source>
</evidence>
<evidence type="ECO:0000256" key="4">
    <source>
        <dbReference type="ARBA" id="ARBA00023267"/>
    </source>
</evidence>
<dbReference type="SUPFAM" id="SSF55681">
    <property type="entry name" value="Class II aaRS and biotin synthetases"/>
    <property type="match status" value="1"/>
</dbReference>
<dbReference type="GO" id="GO:0006355">
    <property type="term" value="P:regulation of DNA-templated transcription"/>
    <property type="evidence" value="ECO:0007669"/>
    <property type="project" value="UniProtKB-UniRule"/>
</dbReference>
<dbReference type="NCBIfam" id="TIGR00121">
    <property type="entry name" value="birA_ligase"/>
    <property type="match status" value="1"/>
</dbReference>
<keyword evidence="6" id="KW-0804">Transcription</keyword>
<feature type="binding site" evidence="6">
    <location>
        <position position="182"/>
    </location>
    <ligand>
        <name>biotin</name>
        <dbReference type="ChEBI" id="CHEBI:57586"/>
    </ligand>
</feature>
<dbReference type="Gene3D" id="3.30.930.10">
    <property type="entry name" value="Bira Bifunctional Protein, Domain 2"/>
    <property type="match status" value="1"/>
</dbReference>
<keyword evidence="11" id="KW-1185">Reference proteome</keyword>
<evidence type="ECO:0000313" key="9">
    <source>
        <dbReference type="EMBL" id="RYU59577.1"/>
    </source>
</evidence>
<dbReference type="GO" id="GO:0004077">
    <property type="term" value="F:biotin--[biotin carboxyl-carrier protein] ligase activity"/>
    <property type="evidence" value="ECO:0007669"/>
    <property type="project" value="UniProtKB-UniRule"/>
</dbReference>
<dbReference type="HAMAP" id="MF_00978">
    <property type="entry name" value="Bifunct_BirA"/>
    <property type="match status" value="1"/>
</dbReference>
<keyword evidence="6" id="KW-0678">Repressor</keyword>
<keyword evidence="6" id="KW-0805">Transcription regulation</keyword>
<dbReference type="EC" id="6.3.4.15" evidence="6"/>
<comment type="caution">
    <text evidence="8">The sequence shown here is derived from an EMBL/GenBank/DDBJ whole genome shotgun (WGS) entry which is preliminary data.</text>
</comment>
<dbReference type="Pfam" id="PF08279">
    <property type="entry name" value="HTH_11"/>
    <property type="match status" value="1"/>
</dbReference>
<dbReference type="Pfam" id="PF03099">
    <property type="entry name" value="BPL_LplA_LipB"/>
    <property type="match status" value="1"/>
</dbReference>
<organism evidence="8 10">
    <name type="scientific">Aliivibrio finisterrensis</name>
    <dbReference type="NCBI Taxonomy" id="511998"/>
    <lineage>
        <taxon>Bacteria</taxon>
        <taxon>Pseudomonadati</taxon>
        <taxon>Pseudomonadota</taxon>
        <taxon>Gammaproteobacteria</taxon>
        <taxon>Vibrionales</taxon>
        <taxon>Vibrionaceae</taxon>
        <taxon>Aliivibrio</taxon>
    </lineage>
</organism>
<dbReference type="InterPro" id="IPR011991">
    <property type="entry name" value="ArsR-like_HTH"/>
</dbReference>
<sequence length="326" mass="35941">MKDHTKKLAILDLLSDGQFHSGEELGEVLKISRAAISKHIAVIQDWGLEVYKVKGKGYALSNPIELLNGALIHHANLPSPKLLGVIDSTNQYLLNNMDTIQSGQSCFAEYQEAGRGRRGRTWVSPFGCNIYFSLYWRLEDGLAATMGLSLAIGVAVVDALERLGCSNLKLKWPNDIYWNNRKLAGVLIELSAQSGGAAHVVIGVGINVNLSERFDSAIDQPWVDLNTILEKNNIRNTLANELLISLFNVMKEFEYSGLSSFVHRWNELDNFKKQTISLQLGNGTVTGVCEGIDPQGALLLTVNDEIKSYNGGEISIKKASYFLIDT</sequence>
<feature type="binding site" evidence="6">
    <location>
        <position position="111"/>
    </location>
    <ligand>
        <name>biotin</name>
        <dbReference type="ChEBI" id="CHEBI:57586"/>
    </ligand>
</feature>
<dbReference type="EMBL" id="SEZK01000066">
    <property type="protein sequence ID" value="RYU47429.1"/>
    <property type="molecule type" value="Genomic_DNA"/>
</dbReference>